<feature type="compositionally biased region" description="Basic and acidic residues" evidence="2">
    <location>
        <begin position="2972"/>
        <end position="3004"/>
    </location>
</feature>
<feature type="coiled-coil region" evidence="1">
    <location>
        <begin position="1814"/>
        <end position="1867"/>
    </location>
</feature>
<keyword evidence="5" id="KW-1185">Reference proteome</keyword>
<feature type="compositionally biased region" description="Polar residues" evidence="2">
    <location>
        <begin position="373"/>
        <end position="387"/>
    </location>
</feature>
<evidence type="ECO:0000256" key="2">
    <source>
        <dbReference type="SAM" id="MobiDB-lite"/>
    </source>
</evidence>
<feature type="region of interest" description="Disordered" evidence="2">
    <location>
        <begin position="535"/>
        <end position="567"/>
    </location>
</feature>
<feature type="region of interest" description="Disordered" evidence="2">
    <location>
        <begin position="1186"/>
        <end position="1224"/>
    </location>
</feature>
<evidence type="ECO:0000313" key="4">
    <source>
        <dbReference type="EMBL" id="KAK3797922.1"/>
    </source>
</evidence>
<dbReference type="Pfam" id="PF25770">
    <property type="entry name" value="CC_CEP63-bind_CEP152"/>
    <property type="match status" value="1"/>
</dbReference>
<gene>
    <name evidence="4" type="ORF">RRG08_014001</name>
</gene>
<dbReference type="GO" id="GO:0005813">
    <property type="term" value="C:centrosome"/>
    <property type="evidence" value="ECO:0007669"/>
    <property type="project" value="TreeGrafter"/>
</dbReference>
<feature type="compositionally biased region" description="Polar residues" evidence="2">
    <location>
        <begin position="2930"/>
        <end position="2948"/>
    </location>
</feature>
<evidence type="ECO:0000259" key="3">
    <source>
        <dbReference type="Pfam" id="PF25770"/>
    </source>
</evidence>
<name>A0AAE1B3J3_9GAST</name>
<feature type="coiled-coil region" evidence="1">
    <location>
        <begin position="840"/>
        <end position="940"/>
    </location>
</feature>
<feature type="compositionally biased region" description="Polar residues" evidence="2">
    <location>
        <begin position="2323"/>
        <end position="2335"/>
    </location>
</feature>
<feature type="region of interest" description="Disordered" evidence="2">
    <location>
        <begin position="2673"/>
        <end position="2740"/>
    </location>
</feature>
<feature type="compositionally biased region" description="Basic and acidic residues" evidence="2">
    <location>
        <begin position="2870"/>
        <end position="2889"/>
    </location>
</feature>
<feature type="compositionally biased region" description="Polar residues" evidence="2">
    <location>
        <begin position="2800"/>
        <end position="2816"/>
    </location>
</feature>
<dbReference type="GO" id="GO:0007099">
    <property type="term" value="P:centriole replication"/>
    <property type="evidence" value="ECO:0007669"/>
    <property type="project" value="TreeGrafter"/>
</dbReference>
<feature type="compositionally biased region" description="Low complexity" evidence="2">
    <location>
        <begin position="401"/>
        <end position="421"/>
    </location>
</feature>
<feature type="coiled-coil region" evidence="1">
    <location>
        <begin position="658"/>
        <end position="768"/>
    </location>
</feature>
<feature type="compositionally biased region" description="Basic and acidic residues" evidence="2">
    <location>
        <begin position="2673"/>
        <end position="2683"/>
    </location>
</feature>
<feature type="compositionally biased region" description="Basic and acidic residues" evidence="2">
    <location>
        <begin position="28"/>
        <end position="46"/>
    </location>
</feature>
<feature type="compositionally biased region" description="Low complexity" evidence="2">
    <location>
        <begin position="2212"/>
        <end position="2221"/>
    </location>
</feature>
<keyword evidence="1" id="KW-0175">Coiled coil</keyword>
<feature type="coiled-coil region" evidence="1">
    <location>
        <begin position="1478"/>
        <end position="1546"/>
    </location>
</feature>
<feature type="compositionally biased region" description="Polar residues" evidence="2">
    <location>
        <begin position="2350"/>
        <end position="2366"/>
    </location>
</feature>
<feature type="region of interest" description="Disordered" evidence="2">
    <location>
        <begin position="181"/>
        <end position="201"/>
    </location>
</feature>
<feature type="compositionally biased region" description="Basic and acidic residues" evidence="2">
    <location>
        <begin position="2817"/>
        <end position="2827"/>
    </location>
</feature>
<evidence type="ECO:0000256" key="1">
    <source>
        <dbReference type="SAM" id="Coils"/>
    </source>
</evidence>
<feature type="coiled-coil region" evidence="1">
    <location>
        <begin position="1290"/>
        <end position="1377"/>
    </location>
</feature>
<feature type="compositionally biased region" description="Polar residues" evidence="2">
    <location>
        <begin position="2397"/>
        <end position="2431"/>
    </location>
</feature>
<feature type="coiled-coil region" evidence="1">
    <location>
        <begin position="2007"/>
        <end position="2085"/>
    </location>
</feature>
<feature type="compositionally biased region" description="Low complexity" evidence="2">
    <location>
        <begin position="329"/>
        <end position="342"/>
    </location>
</feature>
<reference evidence="4" key="1">
    <citation type="journal article" date="2023" name="G3 (Bethesda)">
        <title>A reference genome for the long-term kleptoplast-retaining sea slug Elysia crispata morphotype clarki.</title>
        <authorList>
            <person name="Eastman K.E."/>
            <person name="Pendleton A.L."/>
            <person name="Shaikh M.A."/>
            <person name="Suttiyut T."/>
            <person name="Ogas R."/>
            <person name="Tomko P."/>
            <person name="Gavelis G."/>
            <person name="Widhalm J.R."/>
            <person name="Wisecaver J.H."/>
        </authorList>
    </citation>
    <scope>NUCLEOTIDE SEQUENCE</scope>
    <source>
        <strain evidence="4">ECLA1</strain>
    </source>
</reference>
<feature type="domain" description="CEP152 CEP63 binding coiled coil" evidence="3">
    <location>
        <begin position="2128"/>
        <end position="2169"/>
    </location>
</feature>
<feature type="region of interest" description="Disordered" evidence="2">
    <location>
        <begin position="2212"/>
        <end position="2231"/>
    </location>
</feature>
<dbReference type="InterPro" id="IPR057659">
    <property type="entry name" value="CEP152_CC"/>
</dbReference>
<feature type="compositionally biased region" description="Polar residues" evidence="2">
    <location>
        <begin position="69"/>
        <end position="89"/>
    </location>
</feature>
<proteinExistence type="predicted"/>
<dbReference type="Proteomes" id="UP001283361">
    <property type="component" value="Unassembled WGS sequence"/>
</dbReference>
<feature type="compositionally biased region" description="Basic and acidic residues" evidence="2">
    <location>
        <begin position="2716"/>
        <end position="2740"/>
    </location>
</feature>
<dbReference type="PANTHER" id="PTHR10337">
    <property type="entry name" value="SHC TRANSFORMING PROTEIN"/>
    <property type="match status" value="1"/>
</dbReference>
<accession>A0AAE1B3J3</accession>
<feature type="coiled-coil region" evidence="1">
    <location>
        <begin position="1600"/>
        <end position="1677"/>
    </location>
</feature>
<evidence type="ECO:0000313" key="5">
    <source>
        <dbReference type="Proteomes" id="UP001283361"/>
    </source>
</evidence>
<feature type="region of interest" description="Disordered" evidence="2">
    <location>
        <begin position="2761"/>
        <end position="3096"/>
    </location>
</feature>
<feature type="coiled-coil region" evidence="1">
    <location>
        <begin position="1711"/>
        <end position="1738"/>
    </location>
</feature>
<feature type="region of interest" description="Disordered" evidence="2">
    <location>
        <begin position="1563"/>
        <end position="1585"/>
    </location>
</feature>
<feature type="region of interest" description="Disordered" evidence="2">
    <location>
        <begin position="314"/>
        <end position="354"/>
    </location>
</feature>
<feature type="compositionally biased region" description="Low complexity" evidence="2">
    <location>
        <begin position="552"/>
        <end position="562"/>
    </location>
</feature>
<feature type="region of interest" description="Disordered" evidence="2">
    <location>
        <begin position="779"/>
        <end position="829"/>
    </location>
</feature>
<dbReference type="InterPro" id="IPR051235">
    <property type="entry name" value="CEP152/SHC-Transforming"/>
</dbReference>
<organism evidence="4 5">
    <name type="scientific">Elysia crispata</name>
    <name type="common">lettuce slug</name>
    <dbReference type="NCBI Taxonomy" id="231223"/>
    <lineage>
        <taxon>Eukaryota</taxon>
        <taxon>Metazoa</taxon>
        <taxon>Spiralia</taxon>
        <taxon>Lophotrochozoa</taxon>
        <taxon>Mollusca</taxon>
        <taxon>Gastropoda</taxon>
        <taxon>Heterobranchia</taxon>
        <taxon>Euthyneura</taxon>
        <taxon>Panpulmonata</taxon>
        <taxon>Sacoglossa</taxon>
        <taxon>Placobranchoidea</taxon>
        <taxon>Plakobranchidae</taxon>
        <taxon>Elysia</taxon>
    </lineage>
</organism>
<feature type="compositionally biased region" description="Basic and acidic residues" evidence="2">
    <location>
        <begin position="2553"/>
        <end position="2582"/>
    </location>
</feature>
<feature type="compositionally biased region" description="Acidic residues" evidence="2">
    <location>
        <begin position="47"/>
        <end position="68"/>
    </location>
</feature>
<feature type="compositionally biased region" description="Pro residues" evidence="2">
    <location>
        <begin position="425"/>
        <end position="438"/>
    </location>
</feature>
<feature type="region of interest" description="Disordered" evidence="2">
    <location>
        <begin position="1"/>
        <end position="123"/>
    </location>
</feature>
<feature type="coiled-coil region" evidence="1">
    <location>
        <begin position="1896"/>
        <end position="1957"/>
    </location>
</feature>
<feature type="compositionally biased region" description="Polar residues" evidence="2">
    <location>
        <begin position="3075"/>
        <end position="3086"/>
    </location>
</feature>
<feature type="region of interest" description="Disordered" evidence="2">
    <location>
        <begin position="2552"/>
        <end position="2621"/>
    </location>
</feature>
<feature type="region of interest" description="Disordered" evidence="2">
    <location>
        <begin position="369"/>
        <end position="449"/>
    </location>
</feature>
<protein>
    <recommendedName>
        <fullName evidence="3">CEP152 CEP63 binding coiled coil domain-containing protein</fullName>
    </recommendedName>
</protein>
<feature type="compositionally biased region" description="Polar residues" evidence="2">
    <location>
        <begin position="2590"/>
        <end position="2617"/>
    </location>
</feature>
<feature type="region of interest" description="Disordered" evidence="2">
    <location>
        <begin position="2323"/>
        <end position="2482"/>
    </location>
</feature>
<sequence length="3128" mass="355676">MSTNVSLGDTPGVSAYFDGQPIQDQQEAELRKEEERQEKELRRLLETELEDFEDDEDFLSGSNSEDDGGNQSLTSGQHSIRSSTNFQSQRENEVHPAVPGKTGGFQVPNHGNPQSPGEARNTARVKGQPLFTNAAVTSLNSPLLTKAKSPVSASPLGNYVTVAGDRTQQRHALHGLSRPVNLIQGPQKPVNGRNREATNSPNSGVVAADHSPGPMQIEPGFFQVVSTQQKQDSLLSSFENVGEPRGFVSQGESYLQHDTQIMDHSGFNTPFYGAKKNAVQVDENVANSVDHNSNNMHRTDDDDEWMMKIQTATAPSQPHLHHHHHPHEPQQQQLQPQQNLHHTSNLQQHNHHSAGYKYHHRVPIAVAPGFYNKSPQLPNSQSSTPSAFSPKYLSHQHYHHQQQQQNHQYRQLQEQPQHLQQDASDPPPPLPTTLPPSLLPLSKSSSEIPTAETQYKVINNKHPVNTPEEDSQYKVTYNKQNSLSNGEEEFYLSNDHTDFFRAEGPEEKMRFEQLEILYRARGREVEEMKRKLEENEAEAGREKRALKHRAAVAEGEANGANESLKQSQRLLQQTKADNSEALGKIAALEKELCAFKDTKEELVKKLKQAESTIETLSQHVTELSESDSVSRARREHEAVVSTLTQRHQRELLVIKEQLDVARAELSTKTQELSQAREQLGEATLALEQAQVSRGETVNRLSRSLEESQRRCQELLQQLGADSAARELSTLRVKLEQSQESTRISEELCRSYQNELKEAKEQLSMLEAATTLGAITTLSSTTSAGGRAPQQVHSADDSMTDLGIRRTLDFSSTPKSEERCEGSNQAPPIDDELVSSLRSELERCLKSNREKRSEVMELRAQVKALTSDLEKTKGRLSEFEKTCADQKKRLLELGELMGDENGIGAVEARLRRDLDKMLREKEALLEDIKDYQQRLEEIGASEARLTEINAELSQQMSAMVATGDQDKADALARCQRTMEETGRITLENVRRELEERHTAEIESVTSRGERQLADLKQQLSSTLKELDDVKALYVNICQESAAQEAELTDKFRQQLEAESQKIEDRVEIEKREWREFIREEVRKEEEDGKKAAEVEKINQLEAELQAKWEKEVELKVAQARLVTLQEQRQTAGEERLEWETKQINLEEKLRQRMEEVLQLSSQLEEAKSQIDSLKEELKTLTEVSMNKRKETEGHCEESKEVEKFDTKETEGEEEDLDGTSRSCNTLTMKDPTLESIAITSCGGDPSTIMETMKADTISQVEKSLPDIEECGVNASMELKWMNNVGDITTKLQEREQEIKRLTEILENKSKELEQMGTELEEQKQKGREAEQVLQQKEAEVADLKERLRLQVEESAEKVDEYRQKMEMLEADFERARVQMLQAKDCSKDLSYEESNRDVNQDCKRAKDEVHGEDQDHGLDNKTLAQLKDLVTALQEKLKAEVALRKAELDGQKDLHRVEFERAAHQREEKFQSELRYFLKEREEKGKARLEDALKECREKCEQEFARSSKEREDKARIEFEACLMEVKKAHEREKEKLEADFHHKLEKEIKALSVKGMNKIDEEAQTEVKNGGKRQSLEDRSDSEEITAPAISSQVEIASLLEELRLEKHAKEELARLVEEKDGQIVGMALRHEEEEKTIRGKFEREITELKEVYQKQSKKLEVELDMQRKKYEEVSREVEISTAAKTKVETLRIEAEVEKKLEGKIRKDVEDKFKKEMEVELEQKMKQLEKEVRERGKKDEGSTEEEVEKRLVARIQEERGKWFKDAEDYISSEVRRGVDDRIREEEEKRKDGFDKEVEDKVKWRAEEERARLGKDSEEKVKEKLQAEMTSLKKKFTTELGARISMEKSRLEQEVAEWKAQATKEIERDREKWTQDMTTKMMEEREKWVRDRKIQLDRRVAEERKKLESELRTARDQEIMDLRKELEGEMRRRINKEREEWKEEIKEEQQRWGEREEEGGATVSLEEKLKSEVEARTKACAERDKAVVYIHEREMSYKEERLRLLSGLERCRGDLEGMKDEHRELEEKCAAMDRRYKEDMKSARRRREEDLQNLRKVLEREKHEAVSAWEEKVRALREECNGAVERARSQGELEKASLLAEVQRHTERALDKSSLLPLMGDSDSSTILELRDHYLDTVAKIKADVMSHVQEANSRAAATMRAQIRKQRVKVVEEFKLKVKACLKAALTGEVSASCIMALENSVEALSQQLLSSTSTSSSSSSGNIPRSGYDMDKAKMTSDLGKFGMSGNARISPHQVATVTFHYEDQDVLRMGKKQSKVSPPQKDTAKLFDAFDNAYGDDGGGFDSWHRWKRDPADSASLLRSQAQRDAASRTSPQFRDAHPQLDGVDLFDTSNSQRATPTPVQTHSGVARTGVSPVRKSKLELKSTLALPQEELQRQRLSNVPSTVSTKGGDTTPVSSNASSPRASPTPTHSRNKPYSGDGDLRLDLAHSPFVTNSRGSGKRDGDWVSAERPSRVTATDSKKSTIDLETSPKDQMKRMEARVRLANWAKSGATPWTSHEMVKTTDPYSDNAHPEFGEDVSLEQRTFPWEEDDISGKREKCSGEEAVTREGFRVPGPEAEKWVRSHKRTGQKYSQSKQELSTNLTSYSGLDKVQGNQSGRERLAQQERVGILKAVVMAEDQFLSSDESVASDASHSSFVTLEPEDKTLAVGVHKESVGGRDGSRAKGMAGSFNSQNAVDSGLPRSTRTLYASNGSVQERRISPYRKEERNEMEADGDGRSQDYERIRAAVLRGGGVRDRIDLEVGDDRNSTTSTDDEMSLEEFKTFPSKSAERYSRPKFTMPTSTPLVKHSVNTETRAWSEGRADFKRVKGQRGKVKTGGKRYIEEEGRVGSGIDDSSQGNWRHLGGHPFFESERLNRGERKDERRDGQQNRDGLSPQKSGSLPQHSRRGKSHDQRRRGDDLVVRSVDQLPLTSSAFPSDLSRITQASGKTDDSGAGMWRYRSLEDLMGGRNTGEDGGRLRVYQDGEELDGRERDRNEKSVEFRSKSRGRGGLDDESFGSHSTSTAWYDKGSRGGPVQAMNSEFWERQRSEPDDVDEEPDDWGRRNHGGRSSSSGKIQRSTSEQSLHTLHGASASRQEMAAEGVDALLAHYLSPARSSFDLRPFSKEHF</sequence>
<dbReference type="EMBL" id="JAWDGP010000735">
    <property type="protein sequence ID" value="KAK3797922.1"/>
    <property type="molecule type" value="Genomic_DNA"/>
</dbReference>
<feature type="compositionally biased region" description="Basic and acidic residues" evidence="2">
    <location>
        <begin position="1186"/>
        <end position="1208"/>
    </location>
</feature>
<feature type="compositionally biased region" description="Polar residues" evidence="2">
    <location>
        <begin position="2690"/>
        <end position="2715"/>
    </location>
</feature>
<feature type="compositionally biased region" description="Basic residues" evidence="2">
    <location>
        <begin position="2905"/>
        <end position="2915"/>
    </location>
</feature>
<dbReference type="PANTHER" id="PTHR10337:SF6">
    <property type="entry name" value="CENTROSOMAL PROTEIN OF 152 KDA"/>
    <property type="match status" value="1"/>
</dbReference>
<feature type="compositionally biased region" description="Polar residues" evidence="2">
    <location>
        <begin position="2890"/>
        <end position="2904"/>
    </location>
</feature>
<feature type="compositionally biased region" description="Basic residues" evidence="2">
    <location>
        <begin position="2828"/>
        <end position="2839"/>
    </location>
</feature>
<comment type="caution">
    <text evidence="4">The sequence shown here is derived from an EMBL/GenBank/DDBJ whole genome shotgun (WGS) entry which is preliminary data.</text>
</comment>